<keyword evidence="1" id="KW-0472">Membrane</keyword>
<dbReference type="Proteomes" id="UP000093000">
    <property type="component" value="Unassembled WGS sequence"/>
</dbReference>
<gene>
    <name evidence="2" type="ORF">A0J61_09763</name>
</gene>
<proteinExistence type="predicted"/>
<dbReference type="InParanoid" id="A0A1C7N0N8"/>
<keyword evidence="1" id="KW-0812">Transmembrane</keyword>
<dbReference type="AlphaFoldDB" id="A0A1C7N0N8"/>
<evidence type="ECO:0000313" key="2">
    <source>
        <dbReference type="EMBL" id="OBZ82189.1"/>
    </source>
</evidence>
<reference evidence="2 3" key="1">
    <citation type="submission" date="2016-03" db="EMBL/GenBank/DDBJ databases">
        <title>Choanephora cucurbitarum.</title>
        <authorList>
            <person name="Min B."/>
            <person name="Park H."/>
            <person name="Park J.-H."/>
            <person name="Shin H.-D."/>
            <person name="Choi I.-G."/>
        </authorList>
    </citation>
    <scope>NUCLEOTIDE SEQUENCE [LARGE SCALE GENOMIC DNA]</scope>
    <source>
        <strain evidence="2 3">KUS-F28377</strain>
    </source>
</reference>
<dbReference type="EMBL" id="LUGH01000930">
    <property type="protein sequence ID" value="OBZ82189.1"/>
    <property type="molecule type" value="Genomic_DNA"/>
</dbReference>
<feature type="transmembrane region" description="Helical" evidence="1">
    <location>
        <begin position="6"/>
        <end position="24"/>
    </location>
</feature>
<accession>A0A1C7N0N8</accession>
<name>A0A1C7N0N8_9FUNG</name>
<sequence length="67" mass="7339">MTTSKFVNYFLFPVTTVALIGTIVRSQAKPSKAYTQFMKPDGQARNQWQKLNDGLGVNDVGRSCGGV</sequence>
<evidence type="ECO:0000256" key="1">
    <source>
        <dbReference type="SAM" id="Phobius"/>
    </source>
</evidence>
<keyword evidence="3" id="KW-1185">Reference proteome</keyword>
<dbReference type="OrthoDB" id="2206100at2759"/>
<organism evidence="2 3">
    <name type="scientific">Choanephora cucurbitarum</name>
    <dbReference type="NCBI Taxonomy" id="101091"/>
    <lineage>
        <taxon>Eukaryota</taxon>
        <taxon>Fungi</taxon>
        <taxon>Fungi incertae sedis</taxon>
        <taxon>Mucoromycota</taxon>
        <taxon>Mucoromycotina</taxon>
        <taxon>Mucoromycetes</taxon>
        <taxon>Mucorales</taxon>
        <taxon>Mucorineae</taxon>
        <taxon>Choanephoraceae</taxon>
        <taxon>Choanephoroideae</taxon>
        <taxon>Choanephora</taxon>
    </lineage>
</organism>
<evidence type="ECO:0000313" key="3">
    <source>
        <dbReference type="Proteomes" id="UP000093000"/>
    </source>
</evidence>
<keyword evidence="1" id="KW-1133">Transmembrane helix</keyword>
<protein>
    <submittedName>
        <fullName evidence="2">Uncharacterized protein</fullName>
    </submittedName>
</protein>
<comment type="caution">
    <text evidence="2">The sequence shown here is derived from an EMBL/GenBank/DDBJ whole genome shotgun (WGS) entry which is preliminary data.</text>
</comment>